<dbReference type="EMBL" id="JABFYL010000049">
    <property type="protein sequence ID" value="NVN53665.1"/>
    <property type="molecule type" value="Genomic_DNA"/>
</dbReference>
<keyword evidence="3" id="KW-1185">Reference proteome</keyword>
<feature type="region of interest" description="Disordered" evidence="1">
    <location>
        <begin position="1"/>
        <end position="21"/>
    </location>
</feature>
<dbReference type="AlphaFoldDB" id="A0A850Q0W7"/>
<dbReference type="Proteomes" id="UP000570517">
    <property type="component" value="Unassembled WGS sequence"/>
</dbReference>
<evidence type="ECO:0000313" key="3">
    <source>
        <dbReference type="Proteomes" id="UP000570517"/>
    </source>
</evidence>
<reference evidence="2 3" key="1">
    <citation type="submission" date="2020-05" db="EMBL/GenBank/DDBJ databases">
        <title>Draft genome sequence of Mycobacterium hippocampi DL, isolated from European seabass, Dicentrarchus labrax, reared in fish farms.</title>
        <authorList>
            <person name="Stathopoulou P."/>
            <person name="Asimakis E."/>
            <person name="Tzokas K."/>
            <person name="Batargias C."/>
            <person name="Tsiamis G."/>
        </authorList>
    </citation>
    <scope>NUCLEOTIDE SEQUENCE [LARGE SCALE GENOMIC DNA]</scope>
    <source>
        <strain evidence="2 3">DL</strain>
    </source>
</reference>
<evidence type="ECO:0000313" key="2">
    <source>
        <dbReference type="EMBL" id="NVN53665.1"/>
    </source>
</evidence>
<comment type="caution">
    <text evidence="2">The sequence shown here is derived from an EMBL/GenBank/DDBJ whole genome shotgun (WGS) entry which is preliminary data.</text>
</comment>
<protein>
    <submittedName>
        <fullName evidence="2">Uncharacterized protein</fullName>
    </submittedName>
</protein>
<organism evidence="2 3">
    <name type="scientific">Mycolicibacterium hippocampi</name>
    <dbReference type="NCBI Taxonomy" id="659824"/>
    <lineage>
        <taxon>Bacteria</taxon>
        <taxon>Bacillati</taxon>
        <taxon>Actinomycetota</taxon>
        <taxon>Actinomycetes</taxon>
        <taxon>Mycobacteriales</taxon>
        <taxon>Mycobacteriaceae</taxon>
        <taxon>Mycolicibacterium</taxon>
    </lineage>
</organism>
<accession>A0A850Q0W7</accession>
<sequence length="66" mass="7191">MDERGQQLAQHVGVGGGESFGQHRGQVDIVGSGHRVCSFFARVTLVGPSKNHAMTLNHSATTRRYR</sequence>
<evidence type="ECO:0000256" key="1">
    <source>
        <dbReference type="SAM" id="MobiDB-lite"/>
    </source>
</evidence>
<gene>
    <name evidence="2" type="ORF">HLY00_4015</name>
</gene>
<name>A0A850Q0W7_9MYCO</name>
<proteinExistence type="predicted"/>